<dbReference type="EMBL" id="CP036318">
    <property type="protein sequence ID" value="QDV59026.1"/>
    <property type="molecule type" value="Genomic_DNA"/>
</dbReference>
<name>A0A518J106_9BACT</name>
<accession>A0A518J106</accession>
<feature type="compositionally biased region" description="Low complexity" evidence="1">
    <location>
        <begin position="146"/>
        <end position="155"/>
    </location>
</feature>
<feature type="compositionally biased region" description="Basic residues" evidence="1">
    <location>
        <begin position="75"/>
        <end position="92"/>
    </location>
</feature>
<sequence length="198" mass="22027">MAAQGDLATTKRGHRHSGASVGYLISSVSSPIRTSTRSIDSIASIRSSQIESLIERNYVSNRREQVSVDIEQKNRKASKRSNRSLPGYRKRSSDRTQIVYLRPRSKVKSVVWPVPFSSMNRSGKRLGAIFRESKRRRRSRNQTATSSGRRSGCSRSGRFCSNNVCDNRVAAVDLPFVNALSATPRSSLGYPPTSFSNN</sequence>
<dbReference type="AlphaFoldDB" id="A0A518J106"/>
<feature type="region of interest" description="Disordered" evidence="1">
    <location>
        <begin position="69"/>
        <end position="96"/>
    </location>
</feature>
<evidence type="ECO:0000256" key="1">
    <source>
        <dbReference type="SAM" id="MobiDB-lite"/>
    </source>
</evidence>
<reference evidence="2 3" key="1">
    <citation type="submission" date="2019-02" db="EMBL/GenBank/DDBJ databases">
        <title>Deep-cultivation of Planctomycetes and their phenomic and genomic characterization uncovers novel biology.</title>
        <authorList>
            <person name="Wiegand S."/>
            <person name="Jogler M."/>
            <person name="Boedeker C."/>
            <person name="Pinto D."/>
            <person name="Vollmers J."/>
            <person name="Rivas-Marin E."/>
            <person name="Kohn T."/>
            <person name="Peeters S.H."/>
            <person name="Heuer A."/>
            <person name="Rast P."/>
            <person name="Oberbeckmann S."/>
            <person name="Bunk B."/>
            <person name="Jeske O."/>
            <person name="Meyerdierks A."/>
            <person name="Storesund J.E."/>
            <person name="Kallscheuer N."/>
            <person name="Luecker S."/>
            <person name="Lage O.M."/>
            <person name="Pohl T."/>
            <person name="Merkel B.J."/>
            <person name="Hornburger P."/>
            <person name="Mueller R.-W."/>
            <person name="Bruemmer F."/>
            <person name="Labrenz M."/>
            <person name="Spormann A.M."/>
            <person name="Op den Camp H."/>
            <person name="Overmann J."/>
            <person name="Amann R."/>
            <person name="Jetten M.S.M."/>
            <person name="Mascher T."/>
            <person name="Medema M.H."/>
            <person name="Devos D.P."/>
            <person name="Kaster A.-K."/>
            <person name="Ovreas L."/>
            <person name="Rohde M."/>
            <person name="Galperin M.Y."/>
            <person name="Jogler C."/>
        </authorList>
    </citation>
    <scope>NUCLEOTIDE SEQUENCE [LARGE SCALE GENOMIC DNA]</scope>
    <source>
        <strain evidence="2 3">Mal33</strain>
    </source>
</reference>
<proteinExistence type="predicted"/>
<evidence type="ECO:0000313" key="3">
    <source>
        <dbReference type="Proteomes" id="UP000316770"/>
    </source>
</evidence>
<organism evidence="2 3">
    <name type="scientific">Rosistilla oblonga</name>
    <dbReference type="NCBI Taxonomy" id="2527990"/>
    <lineage>
        <taxon>Bacteria</taxon>
        <taxon>Pseudomonadati</taxon>
        <taxon>Planctomycetota</taxon>
        <taxon>Planctomycetia</taxon>
        <taxon>Pirellulales</taxon>
        <taxon>Pirellulaceae</taxon>
        <taxon>Rosistilla</taxon>
    </lineage>
</organism>
<protein>
    <submittedName>
        <fullName evidence="2">Uncharacterized protein</fullName>
    </submittedName>
</protein>
<evidence type="ECO:0000313" key="2">
    <source>
        <dbReference type="EMBL" id="QDV59026.1"/>
    </source>
</evidence>
<gene>
    <name evidence="2" type="ORF">Mal33_50510</name>
</gene>
<feature type="region of interest" description="Disordered" evidence="1">
    <location>
        <begin position="133"/>
        <end position="155"/>
    </location>
</feature>
<dbReference type="Proteomes" id="UP000316770">
    <property type="component" value="Chromosome"/>
</dbReference>
<keyword evidence="3" id="KW-1185">Reference proteome</keyword>